<evidence type="ECO:0000313" key="2">
    <source>
        <dbReference type="Proteomes" id="UP000436692"/>
    </source>
</evidence>
<comment type="caution">
    <text evidence="1">The sequence shown here is derived from an EMBL/GenBank/DDBJ whole genome shotgun (WGS) entry which is preliminary data.</text>
</comment>
<dbReference type="RefSeq" id="WP_156550053.1">
    <property type="nucleotide sequence ID" value="NZ_JABAEJ010000012.1"/>
</dbReference>
<proteinExistence type="predicted"/>
<accession>A0AAE4WEW8</accession>
<evidence type="ECO:0000313" key="1">
    <source>
        <dbReference type="EMBL" id="MUZ58715.1"/>
    </source>
</evidence>
<protein>
    <submittedName>
        <fullName evidence="1">Uncharacterized protein</fullName>
    </submittedName>
</protein>
<reference evidence="1 2" key="1">
    <citation type="submission" date="2019-12" db="EMBL/GenBank/DDBJ databases">
        <title>Whole-genome sequencing of Allorhizobium vitis.</title>
        <authorList>
            <person name="Gan H.M."/>
            <person name="Szegedi E."/>
            <person name="Burr T."/>
            <person name="Savka M.A."/>
        </authorList>
    </citation>
    <scope>NUCLEOTIDE SEQUENCE [LARGE SCALE GENOMIC DNA]</scope>
    <source>
        <strain evidence="1 2">CG989</strain>
    </source>
</reference>
<name>A0AAE4WEW8_AGRVI</name>
<organism evidence="1 2">
    <name type="scientific">Agrobacterium vitis</name>
    <name type="common">Rhizobium vitis</name>
    <dbReference type="NCBI Taxonomy" id="373"/>
    <lineage>
        <taxon>Bacteria</taxon>
        <taxon>Pseudomonadati</taxon>
        <taxon>Pseudomonadota</taxon>
        <taxon>Alphaproteobacteria</taxon>
        <taxon>Hyphomicrobiales</taxon>
        <taxon>Rhizobiaceae</taxon>
        <taxon>Rhizobium/Agrobacterium group</taxon>
        <taxon>Agrobacterium</taxon>
    </lineage>
</organism>
<dbReference type="AlphaFoldDB" id="A0AAE4WEW8"/>
<gene>
    <name evidence="1" type="ORF">GOZ95_14830</name>
</gene>
<dbReference type="Proteomes" id="UP000436692">
    <property type="component" value="Unassembled WGS sequence"/>
</dbReference>
<sequence>MNAPPLKQSRQVLGKSCSNPLVHQPRACHALGVLVDGERTYKLYVILSDLYTLEDCPGEAALRRMVLQAFEGWDAAEDYPTGFAILHLAKDGVYILASRWSNANNLRHRAYAVDLSRLGEKPTPLSDPWTIACVWELQLIKKEADAWISAVLSRGEQSLTAEMIQEYANLQFRGAL</sequence>
<dbReference type="EMBL" id="WPHM01000007">
    <property type="protein sequence ID" value="MUZ58715.1"/>
    <property type="molecule type" value="Genomic_DNA"/>
</dbReference>